<proteinExistence type="predicted"/>
<name>W5WEG8_9PSEU</name>
<protein>
    <recommendedName>
        <fullName evidence="1">Carrier domain-containing protein</fullName>
    </recommendedName>
</protein>
<dbReference type="AlphaFoldDB" id="W5WEG8"/>
<evidence type="ECO:0000313" key="3">
    <source>
        <dbReference type="Proteomes" id="UP000019225"/>
    </source>
</evidence>
<feature type="domain" description="Carrier" evidence="1">
    <location>
        <begin position="272"/>
        <end position="350"/>
    </location>
</feature>
<dbReference type="OrthoDB" id="4128649at2"/>
<dbReference type="InterPro" id="IPR009081">
    <property type="entry name" value="PP-bd_ACP"/>
</dbReference>
<evidence type="ECO:0000313" key="2">
    <source>
        <dbReference type="EMBL" id="AHH99588.1"/>
    </source>
</evidence>
<organism evidence="2 3">
    <name type="scientific">Kutzneria albida DSM 43870</name>
    <dbReference type="NCBI Taxonomy" id="1449976"/>
    <lineage>
        <taxon>Bacteria</taxon>
        <taxon>Bacillati</taxon>
        <taxon>Actinomycetota</taxon>
        <taxon>Actinomycetes</taxon>
        <taxon>Pseudonocardiales</taxon>
        <taxon>Pseudonocardiaceae</taxon>
        <taxon>Kutzneria</taxon>
    </lineage>
</organism>
<dbReference type="Pfam" id="PF00550">
    <property type="entry name" value="PP-binding"/>
    <property type="match status" value="1"/>
</dbReference>
<evidence type="ECO:0000259" key="1">
    <source>
        <dbReference type="PROSITE" id="PS50075"/>
    </source>
</evidence>
<dbReference type="EMBL" id="CP007155">
    <property type="protein sequence ID" value="AHH99588.1"/>
    <property type="molecule type" value="Genomic_DNA"/>
</dbReference>
<reference evidence="2 3" key="1">
    <citation type="journal article" date="2014" name="BMC Genomics">
        <title>Complete genome sequence of producer of the glycopeptide antibiotic Aculeximycin Kutzneria albida DSM 43870T, a representative of minor genus of Pseudonocardiaceae.</title>
        <authorList>
            <person name="Rebets Y."/>
            <person name="Tokovenko B."/>
            <person name="Lushchyk I."/>
            <person name="Ruckert C."/>
            <person name="Zaburannyi N."/>
            <person name="Bechthold A."/>
            <person name="Kalinowski J."/>
            <person name="Luzhetskyy A."/>
        </authorList>
    </citation>
    <scope>NUCLEOTIDE SEQUENCE [LARGE SCALE GENOMIC DNA]</scope>
    <source>
        <strain evidence="2">DSM 43870</strain>
    </source>
</reference>
<dbReference type="Proteomes" id="UP000019225">
    <property type="component" value="Chromosome"/>
</dbReference>
<dbReference type="PROSITE" id="PS50075">
    <property type="entry name" value="CARRIER"/>
    <property type="match status" value="1"/>
</dbReference>
<dbReference type="STRING" id="1449976.KALB_6228"/>
<dbReference type="Gene3D" id="1.10.1200.10">
    <property type="entry name" value="ACP-like"/>
    <property type="match status" value="1"/>
</dbReference>
<keyword evidence="3" id="KW-1185">Reference proteome</keyword>
<dbReference type="eggNOG" id="COG0236">
    <property type="taxonomic scope" value="Bacteria"/>
</dbReference>
<accession>W5WEG8</accession>
<dbReference type="RefSeq" id="WP_030109948.1">
    <property type="nucleotide sequence ID" value="NZ_CP007155.1"/>
</dbReference>
<dbReference type="KEGG" id="kal:KALB_6228"/>
<gene>
    <name evidence="2" type="ORF">KALB_6228</name>
</gene>
<sequence>MTPTETRHGVFTPILRGLRAEALDCIQANLAVLADQQGGSGTHLALGSALRFPVDSTMDTRLSEAAEQVGAEVVQRWDDADVRDLAEQHPVLYVVADAYELPWVPYAGQQHMEHSFLLLGPSTVADAYHNDTQWGAVRPGVWKIGDTPLPRATAFTLEVRPTKLDPAAVVAANAAAMTGAVPAIEAYVQGCNEDLPQLVLDVWVIGRSRLLHAAWLASVGLPAEAAERQAQDWLSFAAQTYVAMRRAQRGGPLTAPIDTELHRLLHGDVALAQDLFVRSTVNEALCSVLRLDAVPADGTLRDLPGYNSFKLVDVINRVEDRLGMQVDPRALTAQNLRDPASLCRLFVAGEA</sequence>
<dbReference type="HOGENOM" id="CLU_692441_0_0_11"/>
<dbReference type="SUPFAM" id="SSF47336">
    <property type="entry name" value="ACP-like"/>
    <property type="match status" value="1"/>
</dbReference>
<dbReference type="InterPro" id="IPR036736">
    <property type="entry name" value="ACP-like_sf"/>
</dbReference>